<dbReference type="EMBL" id="JBHGPK010000033">
    <property type="protein sequence ID" value="MFC2254463.1"/>
    <property type="molecule type" value="Genomic_DNA"/>
</dbReference>
<dbReference type="RefSeq" id="WP_394315147.1">
    <property type="nucleotide sequence ID" value="NZ_JBHGPK010000033.1"/>
</dbReference>
<evidence type="ECO:0000313" key="2">
    <source>
        <dbReference type="Proteomes" id="UP001595190"/>
    </source>
</evidence>
<organism evidence="1 2">
    <name type="scientific">Labrys neptuniae</name>
    <dbReference type="NCBI Taxonomy" id="376174"/>
    <lineage>
        <taxon>Bacteria</taxon>
        <taxon>Pseudomonadati</taxon>
        <taxon>Pseudomonadota</taxon>
        <taxon>Alphaproteobacteria</taxon>
        <taxon>Hyphomicrobiales</taxon>
        <taxon>Xanthobacteraceae</taxon>
        <taxon>Labrys</taxon>
    </lineage>
</organism>
<name>A0ABV6ZQK8_9HYPH</name>
<evidence type="ECO:0000313" key="1">
    <source>
        <dbReference type="EMBL" id="MFC2254463.1"/>
    </source>
</evidence>
<dbReference type="Proteomes" id="UP001595190">
    <property type="component" value="Unassembled WGS sequence"/>
</dbReference>
<reference evidence="1 2" key="1">
    <citation type="submission" date="2024-09" db="EMBL/GenBank/DDBJ databases">
        <title>Description of Labrys sedimenti sp. nov., isolated from a diclofenac-degrading enrichment culture, and genome-based reclassification of Labrys portucalensis as a later heterotypic synonym of Labrys neptuniae.</title>
        <authorList>
            <person name="Tancsics A."/>
            <person name="Csepanyi A."/>
        </authorList>
    </citation>
    <scope>NUCLEOTIDE SEQUENCE [LARGE SCALE GENOMIC DNA]</scope>
    <source>
        <strain evidence="1 2">LMG 23412</strain>
    </source>
</reference>
<accession>A0ABV6ZQK8</accession>
<comment type="caution">
    <text evidence="1">The sequence shown here is derived from an EMBL/GenBank/DDBJ whole genome shotgun (WGS) entry which is preliminary data.</text>
</comment>
<dbReference type="Pfam" id="PF07369">
    <property type="entry name" value="DUF1488"/>
    <property type="match status" value="1"/>
</dbReference>
<gene>
    <name evidence="1" type="ORF">ACETRX_32915</name>
</gene>
<sequence>MTLAFPNPSRSFDDGRNAVRFFGYDGMFEIRFFVEADALVKLGTMAGGSATSEAACLSAFDALRASIYDVAREAYSHDHLNSYTLTVSDFRSAV</sequence>
<dbReference type="InterPro" id="IPR009962">
    <property type="entry name" value="DUF1488"/>
</dbReference>
<proteinExistence type="predicted"/>
<protein>
    <submittedName>
        <fullName evidence="1">DUF1488 domain-containing protein</fullName>
    </submittedName>
</protein>